<dbReference type="PROSITE" id="PS00671">
    <property type="entry name" value="D_2_HYDROXYACID_DH_3"/>
    <property type="match status" value="1"/>
</dbReference>
<dbReference type="InterPro" id="IPR006140">
    <property type="entry name" value="D-isomer_DH_NAD-bd"/>
</dbReference>
<keyword evidence="1" id="KW-0560">Oxidoreductase</keyword>
<dbReference type="GO" id="GO:0016616">
    <property type="term" value="F:oxidoreductase activity, acting on the CH-OH group of donors, NAD or NADP as acceptor"/>
    <property type="evidence" value="ECO:0007669"/>
    <property type="project" value="UniProtKB-ARBA"/>
</dbReference>
<dbReference type="CDD" id="cd12164">
    <property type="entry name" value="GDH_like_2"/>
    <property type="match status" value="1"/>
</dbReference>
<dbReference type="Proteomes" id="UP000066624">
    <property type="component" value="Chromosome"/>
</dbReference>
<gene>
    <name evidence="3" type="ORF">WM2015_1961</name>
</gene>
<dbReference type="PATRIC" id="fig|1579979.3.peg.2005"/>
<sequence length="307" mass="33275">MAILLLAPGRDCSDIIEAARGLDPSIELRCWPDIGDPSEIDFAVTWRHPAGSLAHLPALKAVSSLGAGAEQLLSDPDLPSRLPIGRLAGPELARDMAFWLVAWISHCWQGLEQIRKQQAAREWLPVAPERPPTVGLLGMGCMGQAAARALQGLGADVRGWSLSGRGPDGVSMHHGQSGLATLAGQVDFLVCLLPLTPATRGLLDRHLFARMRPDAVLINAGRGEHLVEADLLEGLDRGRPGLAVLDVFEQEPLPPDHPFWAHPSIRISPHCAALSRPREVAELMLESYRRVQRGEAPLGLVDRERAY</sequence>
<dbReference type="KEGG" id="wma:WM2015_1961"/>
<proteinExistence type="predicted"/>
<evidence type="ECO:0000256" key="1">
    <source>
        <dbReference type="ARBA" id="ARBA00023002"/>
    </source>
</evidence>
<name>A0A0K0XXG8_9GAMM</name>
<dbReference type="STRING" id="1579979.WM2015_1961"/>
<reference evidence="3 4" key="1">
    <citation type="submission" date="2015-07" db="EMBL/GenBank/DDBJ databases">
        <authorList>
            <person name="Noorani M."/>
        </authorList>
    </citation>
    <scope>NUCLEOTIDE SEQUENCE [LARGE SCALE GENOMIC DNA]</scope>
    <source>
        <strain evidence="3 4">KCTC 42284</strain>
    </source>
</reference>
<dbReference type="PANTHER" id="PTHR43333">
    <property type="entry name" value="2-HACID_DH_C DOMAIN-CONTAINING PROTEIN"/>
    <property type="match status" value="1"/>
</dbReference>
<dbReference type="RefSeq" id="WP_049725898.1">
    <property type="nucleotide sequence ID" value="NZ_CP012154.1"/>
</dbReference>
<accession>A0A0K0XXG8</accession>
<evidence type="ECO:0000256" key="2">
    <source>
        <dbReference type="ARBA" id="ARBA00023027"/>
    </source>
</evidence>
<protein>
    <submittedName>
        <fullName evidence="3">Uncharacterized protein</fullName>
    </submittedName>
</protein>
<dbReference type="SUPFAM" id="SSF51735">
    <property type="entry name" value="NAD(P)-binding Rossmann-fold domains"/>
    <property type="match status" value="1"/>
</dbReference>
<evidence type="ECO:0000313" key="4">
    <source>
        <dbReference type="Proteomes" id="UP000066624"/>
    </source>
</evidence>
<dbReference type="EMBL" id="CP012154">
    <property type="protein sequence ID" value="AKS42327.1"/>
    <property type="molecule type" value="Genomic_DNA"/>
</dbReference>
<keyword evidence="4" id="KW-1185">Reference proteome</keyword>
<dbReference type="GO" id="GO:0051287">
    <property type="term" value="F:NAD binding"/>
    <property type="evidence" value="ECO:0007669"/>
    <property type="project" value="InterPro"/>
</dbReference>
<dbReference type="Pfam" id="PF02826">
    <property type="entry name" value="2-Hacid_dh_C"/>
    <property type="match status" value="1"/>
</dbReference>
<keyword evidence="2" id="KW-0520">NAD</keyword>
<organism evidence="3 4">
    <name type="scientific">Wenzhouxiangella marina</name>
    <dbReference type="NCBI Taxonomy" id="1579979"/>
    <lineage>
        <taxon>Bacteria</taxon>
        <taxon>Pseudomonadati</taxon>
        <taxon>Pseudomonadota</taxon>
        <taxon>Gammaproteobacteria</taxon>
        <taxon>Chromatiales</taxon>
        <taxon>Wenzhouxiangellaceae</taxon>
        <taxon>Wenzhouxiangella</taxon>
    </lineage>
</organism>
<dbReference type="InterPro" id="IPR029753">
    <property type="entry name" value="D-isomer_DH_CS"/>
</dbReference>
<dbReference type="Gene3D" id="3.40.50.720">
    <property type="entry name" value="NAD(P)-binding Rossmann-like Domain"/>
    <property type="match status" value="2"/>
</dbReference>
<dbReference type="OrthoDB" id="9787219at2"/>
<dbReference type="AlphaFoldDB" id="A0A0K0XXG8"/>
<dbReference type="PANTHER" id="PTHR43333:SF1">
    <property type="entry name" value="D-ISOMER SPECIFIC 2-HYDROXYACID DEHYDROGENASE NAD-BINDING DOMAIN-CONTAINING PROTEIN"/>
    <property type="match status" value="1"/>
</dbReference>
<evidence type="ECO:0000313" key="3">
    <source>
        <dbReference type="EMBL" id="AKS42327.1"/>
    </source>
</evidence>
<dbReference type="InterPro" id="IPR036291">
    <property type="entry name" value="NAD(P)-bd_dom_sf"/>
</dbReference>